<accession>A7GR56</accession>
<organism evidence="2 3">
    <name type="scientific">Bacillus cytotoxicus (strain DSM 22905 / CIP 110041 / 391-98 / NVH 391-98)</name>
    <dbReference type="NCBI Taxonomy" id="315749"/>
    <lineage>
        <taxon>Bacteria</taxon>
        <taxon>Bacillati</taxon>
        <taxon>Bacillota</taxon>
        <taxon>Bacilli</taxon>
        <taxon>Bacillales</taxon>
        <taxon>Bacillaceae</taxon>
        <taxon>Bacillus</taxon>
        <taxon>Bacillus cereus group</taxon>
    </lineage>
</organism>
<dbReference type="eggNOG" id="COG3464">
    <property type="taxonomic scope" value="Bacteria"/>
</dbReference>
<dbReference type="KEGG" id="bcy:Bcer98_2371"/>
<sequence>MIYLRHHRPLALLPNRSPETLAEWLKQPPHIQVVSCDGFTSFRQGISDASSSILQVYDRWYFIKNARKHLDTFLLSAAPSTITWNETSSISIETALTKAEKIKLIRQKRKWDLIQEIKKAHRSGKSINSLTKEYHLNWRTIKKYMKMMTPPTTNRWRISPAQGCLESIMRLEKEGKTLKTINPLIRKKADNGTFSAVCTLVGGIRRKQKHANHPSPTYQIARKRLARWFWIHPNHLNTSERRD</sequence>
<dbReference type="InterPro" id="IPR002560">
    <property type="entry name" value="Transposase_DDE"/>
</dbReference>
<evidence type="ECO:0000313" key="3">
    <source>
        <dbReference type="Proteomes" id="UP000002300"/>
    </source>
</evidence>
<dbReference type="Pfam" id="PF01610">
    <property type="entry name" value="DDE_Tnp_ISL3"/>
    <property type="match status" value="1"/>
</dbReference>
<dbReference type="GeneID" id="92823147"/>
<protein>
    <submittedName>
        <fullName evidence="2">Transposase IS204/IS1001/IS1096/IS1165 family protein</fullName>
    </submittedName>
</protein>
<proteinExistence type="predicted"/>
<evidence type="ECO:0000313" key="2">
    <source>
        <dbReference type="EMBL" id="ABS22614.1"/>
    </source>
</evidence>
<dbReference type="EMBL" id="CP000764">
    <property type="protein sequence ID" value="ABS22614.1"/>
    <property type="molecule type" value="Genomic_DNA"/>
</dbReference>
<dbReference type="OrthoDB" id="287363at2"/>
<dbReference type="STRING" id="315749.Bcer98_2371"/>
<keyword evidence="3" id="KW-1185">Reference proteome</keyword>
<name>A7GR56_BACCN</name>
<dbReference type="HOGENOM" id="CLU_029608_0_0_9"/>
<dbReference type="AlphaFoldDB" id="A7GR56"/>
<evidence type="ECO:0000259" key="1">
    <source>
        <dbReference type="Pfam" id="PF01610"/>
    </source>
</evidence>
<feature type="domain" description="Transposase IS204/IS1001/IS1096/IS1165 DDE" evidence="1">
    <location>
        <begin position="5"/>
        <end position="143"/>
    </location>
</feature>
<dbReference type="RefSeq" id="WP_012094811.1">
    <property type="nucleotide sequence ID" value="NC_009674.1"/>
</dbReference>
<reference evidence="2 3" key="1">
    <citation type="journal article" date="2008" name="Chem. Biol. Interact.">
        <title>Extending the Bacillus cereus group genomics to putative food-borne pathogens of different toxicity.</title>
        <authorList>
            <person name="Lapidus A."/>
            <person name="Goltsman E."/>
            <person name="Auger S."/>
            <person name="Galleron N."/>
            <person name="Segurens B."/>
            <person name="Dossat C."/>
            <person name="Land M.L."/>
            <person name="Broussolle V."/>
            <person name="Brillard J."/>
            <person name="Guinebretiere M.H."/>
            <person name="Sanchis V."/>
            <person name="Nguen-The C."/>
            <person name="Lereclus D."/>
            <person name="Richardson P."/>
            <person name="Wincker P."/>
            <person name="Weissenbach J."/>
            <person name="Ehrlich S.D."/>
            <person name="Sorokin A."/>
        </authorList>
    </citation>
    <scope>NUCLEOTIDE SEQUENCE [LARGE SCALE GENOMIC DNA]</scope>
    <source>
        <strain evidence="3">DSM 22905 / CIP 110041 / 391-98 / NVH 391-98</strain>
    </source>
</reference>
<dbReference type="Proteomes" id="UP000002300">
    <property type="component" value="Chromosome"/>
</dbReference>
<gene>
    <name evidence="2" type="ordered locus">Bcer98_2371</name>
</gene>